<keyword evidence="4" id="KW-1185">Reference proteome</keyword>
<feature type="compositionally biased region" description="Polar residues" evidence="2">
    <location>
        <begin position="130"/>
        <end position="141"/>
    </location>
</feature>
<evidence type="ECO:0000256" key="1">
    <source>
        <dbReference type="SAM" id="Coils"/>
    </source>
</evidence>
<evidence type="ECO:0000256" key="2">
    <source>
        <dbReference type="SAM" id="MobiDB-lite"/>
    </source>
</evidence>
<gene>
    <name evidence="3" type="ORF">M378DRAFT_155144</name>
</gene>
<feature type="compositionally biased region" description="Basic and acidic residues" evidence="2">
    <location>
        <begin position="266"/>
        <end position="276"/>
    </location>
</feature>
<organism evidence="3 4">
    <name type="scientific">Amanita muscaria (strain Koide BX008)</name>
    <dbReference type="NCBI Taxonomy" id="946122"/>
    <lineage>
        <taxon>Eukaryota</taxon>
        <taxon>Fungi</taxon>
        <taxon>Dikarya</taxon>
        <taxon>Basidiomycota</taxon>
        <taxon>Agaricomycotina</taxon>
        <taxon>Agaricomycetes</taxon>
        <taxon>Agaricomycetidae</taxon>
        <taxon>Agaricales</taxon>
        <taxon>Pluteineae</taxon>
        <taxon>Amanitaceae</taxon>
        <taxon>Amanita</taxon>
    </lineage>
</organism>
<feature type="region of interest" description="Disordered" evidence="2">
    <location>
        <begin position="261"/>
        <end position="291"/>
    </location>
</feature>
<dbReference type="HOGENOM" id="CLU_517738_0_0_1"/>
<protein>
    <submittedName>
        <fullName evidence="3">Uncharacterized protein</fullName>
    </submittedName>
</protein>
<reference evidence="3 4" key="1">
    <citation type="submission" date="2014-04" db="EMBL/GenBank/DDBJ databases">
        <title>Evolutionary Origins and Diversification of the Mycorrhizal Mutualists.</title>
        <authorList>
            <consortium name="DOE Joint Genome Institute"/>
            <consortium name="Mycorrhizal Genomics Consortium"/>
            <person name="Kohler A."/>
            <person name="Kuo A."/>
            <person name="Nagy L.G."/>
            <person name="Floudas D."/>
            <person name="Copeland A."/>
            <person name="Barry K.W."/>
            <person name="Cichocki N."/>
            <person name="Veneault-Fourrey C."/>
            <person name="LaButti K."/>
            <person name="Lindquist E.A."/>
            <person name="Lipzen A."/>
            <person name="Lundell T."/>
            <person name="Morin E."/>
            <person name="Murat C."/>
            <person name="Riley R."/>
            <person name="Ohm R."/>
            <person name="Sun H."/>
            <person name="Tunlid A."/>
            <person name="Henrissat B."/>
            <person name="Grigoriev I.V."/>
            <person name="Hibbett D.S."/>
            <person name="Martin F."/>
        </authorList>
    </citation>
    <scope>NUCLEOTIDE SEQUENCE [LARGE SCALE GENOMIC DNA]</scope>
    <source>
        <strain evidence="3 4">Koide BX008</strain>
    </source>
</reference>
<feature type="region of interest" description="Disordered" evidence="2">
    <location>
        <begin position="10"/>
        <end position="141"/>
    </location>
</feature>
<feature type="compositionally biased region" description="Polar residues" evidence="2">
    <location>
        <begin position="93"/>
        <end position="114"/>
    </location>
</feature>
<dbReference type="OrthoDB" id="6017at2759"/>
<dbReference type="Proteomes" id="UP000054549">
    <property type="component" value="Unassembled WGS sequence"/>
</dbReference>
<feature type="compositionally biased region" description="Low complexity" evidence="2">
    <location>
        <begin position="46"/>
        <end position="55"/>
    </location>
</feature>
<evidence type="ECO:0000313" key="4">
    <source>
        <dbReference type="Proteomes" id="UP000054549"/>
    </source>
</evidence>
<name>A0A0C2XAX6_AMAMK</name>
<sequence length="526" mass="59016">MSWGVDVNLDGTNNGFSWQTGNQSTGWEDVVSGASASGWGPVQRDSPTLPSTSSSRTMDDGNQDKERKASSSASMITGWEPVLADPIKEQKRGSISIQLPRRQSSTSTNEQSAPIQALKENNEAGRAPSVTPTELSSIGSGSRSHLKFSDAMQAFDCTVKTLHDAVRLQIEYSQASAEVDQWRRTQNSEAYSHPTLATRKKLEERRAEIGLRQGDAQKMLKTNVGTLAYISSPLASNIRYIINDIEMTRFRNELKEWMQQVSQHLDMQEKQEKEPEQQPVEEPAEDVEPEQQSAFLKQPEQWTLDDIAKALAELDSRAEALAEEVYCEDERPNLLDEALVNEMEAKKGQFVENEHSSLRDLVVRYEEQHQRIDDRLLVSAEKVTALLQERARLKNEMEASLALYGTLSAMHKELTDQVEESERLMTQDEEQLVELTRSVQNMLTARPPSPKTNLDTDELLPQLQARIIPHLTDELGPVVQYFKSACLQHDEAAQAVVDKIVQFIASRTDDVAKAAQARTKVEAIQL</sequence>
<feature type="compositionally biased region" description="Polar residues" evidence="2">
    <location>
        <begin position="10"/>
        <end position="26"/>
    </location>
</feature>
<proteinExistence type="predicted"/>
<accession>A0A0C2XAX6</accession>
<keyword evidence="1" id="KW-0175">Coiled coil</keyword>
<evidence type="ECO:0000313" key="3">
    <source>
        <dbReference type="EMBL" id="KIL71552.1"/>
    </source>
</evidence>
<feature type="coiled-coil region" evidence="1">
    <location>
        <begin position="383"/>
        <end position="438"/>
    </location>
</feature>
<dbReference type="InParanoid" id="A0A0C2XAX6"/>
<dbReference type="AlphaFoldDB" id="A0A0C2XAX6"/>
<feature type="compositionally biased region" description="Basic and acidic residues" evidence="2">
    <location>
        <begin position="57"/>
        <end position="69"/>
    </location>
</feature>
<dbReference type="STRING" id="946122.A0A0C2XAX6"/>
<dbReference type="EMBL" id="KN818222">
    <property type="protein sequence ID" value="KIL71552.1"/>
    <property type="molecule type" value="Genomic_DNA"/>
</dbReference>